<evidence type="ECO:0000259" key="2">
    <source>
        <dbReference type="Pfam" id="PF14331"/>
    </source>
</evidence>
<dbReference type="InterPro" id="IPR053156">
    <property type="entry name" value="T6SS_TssM-like"/>
</dbReference>
<comment type="caution">
    <text evidence="3">The sequence shown here is derived from an EMBL/GenBank/DDBJ whole genome shotgun (WGS) entry which is preliminary data.</text>
</comment>
<dbReference type="Proteomes" id="UP000256838">
    <property type="component" value="Unassembled WGS sequence"/>
</dbReference>
<feature type="domain" description="Type VI secretion system component TssM1 N-terminal" evidence="2">
    <location>
        <begin position="173"/>
        <end position="408"/>
    </location>
</feature>
<name>A0A3D8JPC4_9BURK</name>
<gene>
    <name evidence="3" type="ORF">DWV00_32520</name>
</gene>
<protein>
    <submittedName>
        <fullName evidence="3">Type VI secretion protein</fullName>
    </submittedName>
</protein>
<feature type="transmembrane region" description="Helical" evidence="1">
    <location>
        <begin position="23"/>
        <end position="44"/>
    </location>
</feature>
<organism evidence="3 4">
    <name type="scientific">Trinickia dinghuensis</name>
    <dbReference type="NCBI Taxonomy" id="2291023"/>
    <lineage>
        <taxon>Bacteria</taxon>
        <taxon>Pseudomonadati</taxon>
        <taxon>Pseudomonadota</taxon>
        <taxon>Betaproteobacteria</taxon>
        <taxon>Burkholderiales</taxon>
        <taxon>Burkholderiaceae</taxon>
        <taxon>Trinickia</taxon>
    </lineage>
</organism>
<proteinExistence type="predicted"/>
<accession>A0A3D8JPC4</accession>
<keyword evidence="1" id="KW-1133">Transmembrane helix</keyword>
<dbReference type="InterPro" id="IPR025743">
    <property type="entry name" value="TssM1_N"/>
</dbReference>
<evidence type="ECO:0000313" key="3">
    <source>
        <dbReference type="EMBL" id="RDU94730.1"/>
    </source>
</evidence>
<dbReference type="SUPFAM" id="SSF52540">
    <property type="entry name" value="P-loop containing nucleoside triphosphate hydrolases"/>
    <property type="match status" value="1"/>
</dbReference>
<dbReference type="RefSeq" id="WP_115537723.1">
    <property type="nucleotide sequence ID" value="NZ_QRGA01000028.1"/>
</dbReference>
<feature type="transmembrane region" description="Helical" evidence="1">
    <location>
        <begin position="412"/>
        <end position="431"/>
    </location>
</feature>
<keyword evidence="1" id="KW-0812">Transmembrane</keyword>
<dbReference type="PANTHER" id="PTHR36153">
    <property type="entry name" value="INNER MEMBRANE PROTEIN-RELATED"/>
    <property type="match status" value="1"/>
</dbReference>
<dbReference type="Pfam" id="PF14331">
    <property type="entry name" value="IcmF-related_N"/>
    <property type="match status" value="1"/>
</dbReference>
<keyword evidence="1" id="KW-0472">Membrane</keyword>
<evidence type="ECO:0000313" key="4">
    <source>
        <dbReference type="Proteomes" id="UP000256838"/>
    </source>
</evidence>
<keyword evidence="4" id="KW-1185">Reference proteome</keyword>
<dbReference type="InterPro" id="IPR027417">
    <property type="entry name" value="P-loop_NTPase"/>
</dbReference>
<dbReference type="PANTHER" id="PTHR36153:SF1">
    <property type="entry name" value="TYPE VI SECRETION SYSTEM COMPONENT TSSM1"/>
    <property type="match status" value="1"/>
</dbReference>
<reference evidence="3 4" key="1">
    <citation type="submission" date="2018-08" db="EMBL/GenBank/DDBJ databases">
        <title>Paraburkholderia sp. DHOM06 isolated from forest soil.</title>
        <authorList>
            <person name="Gao Z.-H."/>
            <person name="Qiu L.-H."/>
        </authorList>
    </citation>
    <scope>NUCLEOTIDE SEQUENCE [LARGE SCALE GENOMIC DNA]</scope>
    <source>
        <strain evidence="3 4">DHOM06</strain>
    </source>
</reference>
<dbReference type="OrthoDB" id="9758229at2"/>
<sequence length="1335" mass="145702">MEVLQKLIELPKDPSKWVPSPHALHIALFAAAFLLAFGLAVGVARKLWGALKPLIKAPKIPALCGCAPPSTSRLAGWTERASLAIDYLRTRREWRYATPWLLMLGQTAAGKTSLLGSVDPQFRQPLDEREQRMNVDGATWHGLSQGFMLDPDGKLPYAAANAVLEGNEPDEPDVRRWRKLLDQLDALRPERALDGIVLVVSARTFLQRDPAQCTTEAQNARQQLRTIEERLEFALPVYVIVTACDLVDGFSAFWRSQTPRRRGEIIGWSAPNQTLDDPPSQWGATIFEEIGGQLRALQVETAAHCDRIAPHDADPLFLYPRQFAQMQAPFQQWLSVVFQVSAWQTGFFLRGVYFTGAVAEHGEQVAHQDGPRTDVAFVNDLMLDKALAEKHLARPTRAGVWSRNLLIRRVQWLCVLIFSVLVLACGVRVYLLDAQIDRVVYDLKLMQQLQAPAPGSGCIQQAPVYQLIDQVARIDADAHSWLLPLSLIDSRLSSESARRVAEGAFKKVVLPGLACQMSQRAYQLSALAAAGVSASLDYTHALNQLNGYVQQVDTYEQNASRFQRLLGQTPYAKDRVPLPNFIDLVEYAYRAPLPASVKSRPGLLPAALESLTDQDFGGTIALPPQFKRNVGDHIVALATQTGDMMQSELQAGPTLLEQLEEKKLPILPHVQQFTQWLTWVRTSWLGSSATSNPILTVQNQLAASLQPLIANYGYPRYLLPQATAHLDSSNQYPLAMQTLNSMSLPGYGALFVTANDQTTLNPAMQNELAGLNALSSLSYMSITPVETFTCMGNLANWSSGLLKNANQYALDYQKFLTQPTLKNGQSDALYRQLAFYQLELAMHTSLEQAQAAAYTASGASSTTTAEAQQSADSSNFGTISPLLLAVQKQFSTLGMSGSSTQLSQCASRYTNAQLGHIALLAEQSQLYDPAYQPASSDPDAYFFDLGSTPVINDMLSRQVSRVQVLVGYAQPILNYLNQADPSSSSASTSANTSNAAYWNNTANEVQSYLQGKNPNGQAALINNLFLQLLPGLQNSTCSSLLAAYQSPPLGNDLFSSHRQELLQSAQMRCKGERYAQAQSAYQAVSSRFNRELAGLYPFGSLDANDAGIATVQAFFTDYDSKRASLEKQVAGLKDPYWKSVSQFLSQLDQVDAFLQGNLVPGSTPGDAPNPNLNLNVNFRALQTAANGSNQIGQMSLMSGAAGVSFPNGGSTMNWQFGQPLVLDLSWAGLSLWRPAVSVDAPDLQVEGNTASFADAGNWGLLRLIARHQPTSGPATDPHDPSRTLLQFDVAVLNSSSAGKPASDTAHVFLSLEFSNVNAKTSTPLKLPAVFPTLAP</sequence>
<dbReference type="EMBL" id="QRGA01000028">
    <property type="protein sequence ID" value="RDU94730.1"/>
    <property type="molecule type" value="Genomic_DNA"/>
</dbReference>
<evidence type="ECO:0000256" key="1">
    <source>
        <dbReference type="SAM" id="Phobius"/>
    </source>
</evidence>